<reference evidence="1 2" key="1">
    <citation type="journal article" date="2017" name="Mol. Biol. Evol.">
        <title>The 4-celled Tetrabaena socialis nuclear genome reveals the essential components for genetic control of cell number at the origin of multicellularity in the volvocine lineage.</title>
        <authorList>
            <person name="Featherston J."/>
            <person name="Arakaki Y."/>
            <person name="Hanschen E.R."/>
            <person name="Ferris P.J."/>
            <person name="Michod R.E."/>
            <person name="Olson B.J.S.C."/>
            <person name="Nozaki H."/>
            <person name="Durand P.M."/>
        </authorList>
    </citation>
    <scope>NUCLEOTIDE SEQUENCE [LARGE SCALE GENOMIC DNA]</scope>
    <source>
        <strain evidence="1 2">NIES-571</strain>
    </source>
</reference>
<dbReference type="OrthoDB" id="525068at2759"/>
<organism evidence="1 2">
    <name type="scientific">Tetrabaena socialis</name>
    <dbReference type="NCBI Taxonomy" id="47790"/>
    <lineage>
        <taxon>Eukaryota</taxon>
        <taxon>Viridiplantae</taxon>
        <taxon>Chlorophyta</taxon>
        <taxon>core chlorophytes</taxon>
        <taxon>Chlorophyceae</taxon>
        <taxon>CS clade</taxon>
        <taxon>Chlamydomonadales</taxon>
        <taxon>Tetrabaenaceae</taxon>
        <taxon>Tetrabaena</taxon>
    </lineage>
</organism>
<gene>
    <name evidence="1" type="ORF">TSOC_012435</name>
</gene>
<name>A0A2J7ZN17_9CHLO</name>
<sequence length="132" mass="14765">MSTSQKTVVLARYRELLRLVARLPQAKRGEALGEARTTIRDRRSESNPEKQLNHLKELTSKIGFLRIVTPKEPGEVRSGVFVVRDGRIVEGSGDAKGGRVADGTITMEEGMRRNDRDFKRLYGAAKPKGILF</sequence>
<evidence type="ECO:0000313" key="2">
    <source>
        <dbReference type="Proteomes" id="UP000236333"/>
    </source>
</evidence>
<proteinExistence type="predicted"/>
<protein>
    <submittedName>
        <fullName evidence="1">Uncharacterized protein</fullName>
    </submittedName>
</protein>
<dbReference type="AlphaFoldDB" id="A0A2J7ZN17"/>
<keyword evidence="2" id="KW-1185">Reference proteome</keyword>
<dbReference type="Proteomes" id="UP000236333">
    <property type="component" value="Unassembled WGS sequence"/>
</dbReference>
<accession>A0A2J7ZN17</accession>
<evidence type="ECO:0000313" key="1">
    <source>
        <dbReference type="EMBL" id="PNH01659.1"/>
    </source>
</evidence>
<dbReference type="EMBL" id="PGGS01000826">
    <property type="protein sequence ID" value="PNH01659.1"/>
    <property type="molecule type" value="Genomic_DNA"/>
</dbReference>
<comment type="caution">
    <text evidence="1">The sequence shown here is derived from an EMBL/GenBank/DDBJ whole genome shotgun (WGS) entry which is preliminary data.</text>
</comment>